<evidence type="ECO:0000259" key="5">
    <source>
        <dbReference type="Pfam" id="PF25183"/>
    </source>
</evidence>
<evidence type="ECO:0000313" key="7">
    <source>
        <dbReference type="Proteomes" id="UP000182427"/>
    </source>
</evidence>
<keyword evidence="7" id="KW-1185">Reference proteome</keyword>
<keyword evidence="4" id="KW-0732">Signal</keyword>
<dbReference type="GO" id="GO:0004180">
    <property type="term" value="F:carboxypeptidase activity"/>
    <property type="evidence" value="ECO:0007669"/>
    <property type="project" value="UniProtKB-KW"/>
</dbReference>
<organism evidence="6 7">
    <name type="scientific">Terriglobus roseus</name>
    <dbReference type="NCBI Taxonomy" id="392734"/>
    <lineage>
        <taxon>Bacteria</taxon>
        <taxon>Pseudomonadati</taxon>
        <taxon>Acidobacteriota</taxon>
        <taxon>Terriglobia</taxon>
        <taxon>Terriglobales</taxon>
        <taxon>Acidobacteriaceae</taxon>
        <taxon>Terriglobus</taxon>
    </lineage>
</organism>
<dbReference type="Proteomes" id="UP000182427">
    <property type="component" value="Chromosome I"/>
</dbReference>
<dbReference type="AlphaFoldDB" id="A0A1G7PWK0"/>
<dbReference type="InterPro" id="IPR036942">
    <property type="entry name" value="Beta-barrel_TonB_sf"/>
</dbReference>
<dbReference type="SUPFAM" id="SSF56935">
    <property type="entry name" value="Porins"/>
    <property type="match status" value="1"/>
</dbReference>
<keyword evidence="6" id="KW-0645">Protease</keyword>
<keyword evidence="6" id="KW-0121">Carboxypeptidase</keyword>
<evidence type="ECO:0000256" key="1">
    <source>
        <dbReference type="ARBA" id="ARBA00004442"/>
    </source>
</evidence>
<dbReference type="GO" id="GO:0009279">
    <property type="term" value="C:cell outer membrane"/>
    <property type="evidence" value="ECO:0007669"/>
    <property type="project" value="UniProtKB-SubCell"/>
</dbReference>
<dbReference type="OrthoDB" id="97893at2"/>
<sequence>MTMYSRSSRFSFGRRGSIALATSAVLIGSAVAGAQTFRGTVSGTVTDSTGAIVANASVELKNPATGAAIQSKTNGAGNYSFPEIAPGKYELTVSAPGFATRKVSDIDVQVTKVATIDVPLSVGAESTIVDVAAGNTVSPDTESSALVTVVDNKAVAELPLNGRDFTRLVRYSPGVAALSNSVNGSRTASINFQVDGADNVDAWLGIVASNQGGIASVAGGLIPIEAIDQFSMQSGGAADQGRNAGANSNMVLKSGTNNLHGDVFYFDRNEFFAAISPVAPVGSRKQFLRNHQGGFTLGGPVWKDKTFFFVAGEIQIAKINTALTDTVLTDSWISGATSFMNAWRGGLATSPGVSQLSTNLYGLLFPANSKGGAATTSNYFAQGTTNYNSYNGIIKLDQHFGEKNTLSVRYLGTTGKQTAPTGSYYADYYQTAPMHIHNFSVVDNHIFSSKILNQLTLGVNYFLQTFNDANQNFFPQAKAGLNLGITNPIVAQGAPTISISSFDITGATQPSGRTDVTGHITDSLHWTLGRHQLVFGGEYRRGDINQLYFSSSRGTFNFDGTRGPWFRATNGTGATGSTCNANSLTYAASLGFNTASACNNLAYIADFLAGQPTASSGARLLQGNAQRVWLMNTEEAWVADTFKVNPKLTLNLGVRYSVPGVIHSQVDDTYSFRPASGSNAAGFYKPMYNQYYASVAPRIGFAYSPREDNSTVIRGFVGRFYDTVAMSAFASGTTGNGGAAYSQNNPAGPDAAAIYINNAVSWQVNVNPFVGAAAPTVGAVGVDPSIRMPYADEFNLNIEQQVSKKTLMTVGYVGTLGRNLLTYFDLNQPLASGSTTYNARPYATQTSFVNENAAFVGGALQGINQLRGSATSNYNALQVSVRQADWKGFSGNLNYTWSKSMDTSSATGTPMNSYNLKADYGPSTFDGRNNLNGYVFYTVPQFFHAMPRVTKGFQLNASFQYSSGLPLSPTVSTDNSRTYQLKDRPNVNAGVNPYTGLQLSTSTSSGRQYRWMQNAGAFTAAPVGTYGNERRDAYVGPNFRTIDFSLFKHTPITEKINTEFRAEVFNIFNFNNFASPSVSNISSSTFGLITNTRNGASAPGIGFGEPFNVQFAFKVTF</sequence>
<dbReference type="Pfam" id="PF25183">
    <property type="entry name" value="OMP_b-brl_4"/>
    <property type="match status" value="1"/>
</dbReference>
<gene>
    <name evidence="6" type="ORF">SAMN05444167_3652</name>
</gene>
<comment type="subcellular location">
    <subcellularLocation>
        <location evidence="1">Cell outer membrane</location>
    </subcellularLocation>
</comment>
<evidence type="ECO:0000256" key="2">
    <source>
        <dbReference type="ARBA" id="ARBA00023136"/>
    </source>
</evidence>
<dbReference type="Gene3D" id="2.60.40.1120">
    <property type="entry name" value="Carboxypeptidase-like, regulatory domain"/>
    <property type="match status" value="1"/>
</dbReference>
<dbReference type="InterPro" id="IPR008969">
    <property type="entry name" value="CarboxyPept-like_regulatory"/>
</dbReference>
<feature type="domain" description="TonB-dependent transporter Oar-like beta-barrel" evidence="5">
    <location>
        <begin position="251"/>
        <end position="1095"/>
    </location>
</feature>
<keyword evidence="2" id="KW-0472">Membrane</keyword>
<dbReference type="Gene3D" id="2.40.170.20">
    <property type="entry name" value="TonB-dependent receptor, beta-barrel domain"/>
    <property type="match status" value="1"/>
</dbReference>
<feature type="signal peptide" evidence="4">
    <location>
        <begin position="1"/>
        <end position="34"/>
    </location>
</feature>
<name>A0A1G7PWK0_9BACT</name>
<accession>A0A1G7PWK0</accession>
<keyword evidence="6" id="KW-0378">Hydrolase</keyword>
<feature type="chain" id="PRO_5009242361" evidence="4">
    <location>
        <begin position="35"/>
        <end position="1117"/>
    </location>
</feature>
<proteinExistence type="predicted"/>
<evidence type="ECO:0000313" key="6">
    <source>
        <dbReference type="EMBL" id="SDF90618.1"/>
    </source>
</evidence>
<evidence type="ECO:0000256" key="3">
    <source>
        <dbReference type="ARBA" id="ARBA00023237"/>
    </source>
</evidence>
<dbReference type="Pfam" id="PF13620">
    <property type="entry name" value="CarboxypepD_reg"/>
    <property type="match status" value="1"/>
</dbReference>
<evidence type="ECO:0000256" key="4">
    <source>
        <dbReference type="SAM" id="SignalP"/>
    </source>
</evidence>
<dbReference type="InterPro" id="IPR057601">
    <property type="entry name" value="Oar-like_b-barrel"/>
</dbReference>
<protein>
    <submittedName>
        <fullName evidence="6">Carboxypeptidase regulatory-like domain-containing protein</fullName>
    </submittedName>
</protein>
<dbReference type="SUPFAM" id="SSF49464">
    <property type="entry name" value="Carboxypeptidase regulatory domain-like"/>
    <property type="match status" value="1"/>
</dbReference>
<keyword evidence="3" id="KW-0998">Cell outer membrane</keyword>
<reference evidence="6 7" key="1">
    <citation type="submission" date="2016-10" db="EMBL/GenBank/DDBJ databases">
        <authorList>
            <person name="de Groot N.N."/>
        </authorList>
    </citation>
    <scope>NUCLEOTIDE SEQUENCE [LARGE SCALE GENOMIC DNA]</scope>
    <source>
        <strain evidence="6 7">GAS232</strain>
    </source>
</reference>
<dbReference type="EMBL" id="LT629690">
    <property type="protein sequence ID" value="SDF90618.1"/>
    <property type="molecule type" value="Genomic_DNA"/>
</dbReference>